<dbReference type="GO" id="GO:0005576">
    <property type="term" value="C:extracellular region"/>
    <property type="evidence" value="ECO:0007669"/>
    <property type="project" value="UniProtKB-SubCell"/>
</dbReference>
<dbReference type="Pfam" id="PF05938">
    <property type="entry name" value="Self-incomp_S1"/>
    <property type="match status" value="1"/>
</dbReference>
<evidence type="ECO:0000256" key="1">
    <source>
        <dbReference type="ARBA" id="ARBA00004613"/>
    </source>
</evidence>
<accession>A0AAV2EJF0</accession>
<dbReference type="InterPro" id="IPR010264">
    <property type="entry name" value="Self-incomp_S1"/>
</dbReference>
<proteinExistence type="inferred from homology"/>
<name>A0AAV2EJF0_9ROSI</name>
<gene>
    <name evidence="7" type="ORF">LTRI10_LOCUS26978</name>
</gene>
<dbReference type="EMBL" id="OZ034817">
    <property type="protein sequence ID" value="CAL1385874.1"/>
    <property type="molecule type" value="Genomic_DNA"/>
</dbReference>
<evidence type="ECO:0000313" key="8">
    <source>
        <dbReference type="Proteomes" id="UP001497516"/>
    </source>
</evidence>
<dbReference type="Proteomes" id="UP001497516">
    <property type="component" value="Chromosome 4"/>
</dbReference>
<keyword evidence="5 6" id="KW-0732">Signal</keyword>
<keyword evidence="8" id="KW-1185">Reference proteome</keyword>
<comment type="similarity">
    <text evidence="2 6">Belongs to the plant self-incompatibility (S1) protein family.</text>
</comment>
<comment type="subcellular location">
    <subcellularLocation>
        <location evidence="1 6">Secreted</location>
    </subcellularLocation>
</comment>
<dbReference type="GO" id="GO:0060320">
    <property type="term" value="P:rejection of self pollen"/>
    <property type="evidence" value="ECO:0007669"/>
    <property type="project" value="UniProtKB-KW"/>
</dbReference>
<protein>
    <recommendedName>
        <fullName evidence="6">S-protein homolog</fullName>
    </recommendedName>
</protein>
<evidence type="ECO:0000256" key="4">
    <source>
        <dbReference type="ARBA" id="ARBA00022525"/>
    </source>
</evidence>
<evidence type="ECO:0000313" key="7">
    <source>
        <dbReference type="EMBL" id="CAL1385874.1"/>
    </source>
</evidence>
<organism evidence="7 8">
    <name type="scientific">Linum trigynum</name>
    <dbReference type="NCBI Taxonomy" id="586398"/>
    <lineage>
        <taxon>Eukaryota</taxon>
        <taxon>Viridiplantae</taxon>
        <taxon>Streptophyta</taxon>
        <taxon>Embryophyta</taxon>
        <taxon>Tracheophyta</taxon>
        <taxon>Spermatophyta</taxon>
        <taxon>Magnoliopsida</taxon>
        <taxon>eudicotyledons</taxon>
        <taxon>Gunneridae</taxon>
        <taxon>Pentapetalae</taxon>
        <taxon>rosids</taxon>
        <taxon>fabids</taxon>
        <taxon>Malpighiales</taxon>
        <taxon>Linaceae</taxon>
        <taxon>Linum</taxon>
    </lineage>
</organism>
<dbReference type="PANTHER" id="PTHR31232">
    <property type="match status" value="1"/>
</dbReference>
<evidence type="ECO:0000256" key="3">
    <source>
        <dbReference type="ARBA" id="ARBA00022471"/>
    </source>
</evidence>
<feature type="chain" id="PRO_5043101755" description="S-protein homolog" evidence="6">
    <location>
        <begin position="25"/>
        <end position="151"/>
    </location>
</feature>
<keyword evidence="4 6" id="KW-0964">Secreted</keyword>
<dbReference type="AlphaFoldDB" id="A0AAV2EJF0"/>
<keyword evidence="3 6" id="KW-0713">Self-incompatibility</keyword>
<evidence type="ECO:0000256" key="5">
    <source>
        <dbReference type="ARBA" id="ARBA00022729"/>
    </source>
</evidence>
<evidence type="ECO:0000256" key="2">
    <source>
        <dbReference type="ARBA" id="ARBA00005581"/>
    </source>
</evidence>
<evidence type="ECO:0000256" key="6">
    <source>
        <dbReference type="RuleBase" id="RU367044"/>
    </source>
</evidence>
<sequence>MNSITGMVRREIAILILLVVTVGAINEDVVLKADHPQEIIGGWWTKAMVRITNTEGAMLKFHCKSKDDDLGVRVLGHRQSFQFEFNPNIFFKTLFYCSFEWQNGGGVHWFDIYVQTRDWLHCKICEWEVKQSGPCRRTPADGSYKCYNWGK</sequence>
<feature type="signal peptide" evidence="6">
    <location>
        <begin position="1"/>
        <end position="24"/>
    </location>
</feature>
<dbReference type="PANTHER" id="PTHR31232:SF149">
    <property type="entry name" value="S-PROTEIN HOMOLOG"/>
    <property type="match status" value="1"/>
</dbReference>
<reference evidence="7 8" key="1">
    <citation type="submission" date="2024-04" db="EMBL/GenBank/DDBJ databases">
        <authorList>
            <person name="Fracassetti M."/>
        </authorList>
    </citation>
    <scope>NUCLEOTIDE SEQUENCE [LARGE SCALE GENOMIC DNA]</scope>
</reference>